<dbReference type="Pfam" id="PF18647">
    <property type="entry name" value="Fungal_lectin_2"/>
    <property type="match status" value="1"/>
</dbReference>
<protein>
    <submittedName>
        <fullName evidence="2">Uncharacterized protein</fullName>
    </submittedName>
</protein>
<reference evidence="2" key="1">
    <citation type="journal article" date="2020" name="Stud. Mycol.">
        <title>101 Dothideomycetes genomes: a test case for predicting lifestyles and emergence of pathogens.</title>
        <authorList>
            <person name="Haridas S."/>
            <person name="Albert R."/>
            <person name="Binder M."/>
            <person name="Bloem J."/>
            <person name="Labutti K."/>
            <person name="Salamov A."/>
            <person name="Andreopoulos B."/>
            <person name="Baker S."/>
            <person name="Barry K."/>
            <person name="Bills G."/>
            <person name="Bluhm B."/>
            <person name="Cannon C."/>
            <person name="Castanera R."/>
            <person name="Culley D."/>
            <person name="Daum C."/>
            <person name="Ezra D."/>
            <person name="Gonzalez J."/>
            <person name="Henrissat B."/>
            <person name="Kuo A."/>
            <person name="Liang C."/>
            <person name="Lipzen A."/>
            <person name="Lutzoni F."/>
            <person name="Magnuson J."/>
            <person name="Mondo S."/>
            <person name="Nolan M."/>
            <person name="Ohm R."/>
            <person name="Pangilinan J."/>
            <person name="Park H.-J."/>
            <person name="Ramirez L."/>
            <person name="Alfaro M."/>
            <person name="Sun H."/>
            <person name="Tritt A."/>
            <person name="Yoshinaga Y."/>
            <person name="Zwiers L.-H."/>
            <person name="Turgeon B."/>
            <person name="Goodwin S."/>
            <person name="Spatafora J."/>
            <person name="Crous P."/>
            <person name="Grigoriev I."/>
        </authorList>
    </citation>
    <scope>NUCLEOTIDE SEQUENCE</scope>
    <source>
        <strain evidence="2">CBS 125425</strain>
    </source>
</reference>
<feature type="region of interest" description="Disordered" evidence="1">
    <location>
        <begin position="125"/>
        <end position="192"/>
    </location>
</feature>
<dbReference type="AlphaFoldDB" id="A0A9P4R208"/>
<dbReference type="Proteomes" id="UP000799444">
    <property type="component" value="Unassembled WGS sequence"/>
</dbReference>
<evidence type="ECO:0000313" key="2">
    <source>
        <dbReference type="EMBL" id="KAF2735274.1"/>
    </source>
</evidence>
<keyword evidence="3" id="KW-1185">Reference proteome</keyword>
<comment type="caution">
    <text evidence="2">The sequence shown here is derived from an EMBL/GenBank/DDBJ whole genome shotgun (WGS) entry which is preliminary data.</text>
</comment>
<feature type="compositionally biased region" description="Low complexity" evidence="1">
    <location>
        <begin position="176"/>
        <end position="192"/>
    </location>
</feature>
<gene>
    <name evidence="2" type="ORF">EJ04DRAFT_601095</name>
</gene>
<feature type="compositionally biased region" description="Low complexity" evidence="1">
    <location>
        <begin position="287"/>
        <end position="313"/>
    </location>
</feature>
<feature type="compositionally biased region" description="Basic and acidic residues" evidence="1">
    <location>
        <begin position="157"/>
        <end position="166"/>
    </location>
</feature>
<sequence length="504" mass="52053">MCFMENRQKAVNGKSCTGLSGCGACASLCLFGPLPWSYRESNYGRAAKMVHILLTFLILFDRYAAAQGTFNTPIPISTTATDALFPIPSSSANGTAGTGVGTISGTSVVILTKISLLTGVTSLTATSTDVPSSSSDNASSFSLSDNISEVGGNTDPDDPKNNYKETDEPDNERTPSSGSPSSTAQSSSSSSFSCSGAVVTDSITKISCPTASAAESQCITTVETSTRSGCSITGTAAATVAASSVATCPLITYPAEGLGIGYSESGVSYGTYTPPSFNTDITFSSMGPSTGDESTSTPTSSSDGGSTSTTASNTTIDGSLKTFCDSAVAQSKPDSNSHSISRTYNPDSPNALTFSITFPAGADTALDAAENLNALAQNCPRNTSAGALGWLHGGTNLLPNGRTYALHPSTERYAAGICTFVLSTSRVDSTAWTASVEISDARNDTLTEAGEPADTAVRELVFVRGCLVSWWLRRGWMRGLSWGRRGGRVMLRGMGGRGCRGCEY</sequence>
<name>A0A9P4R208_9PLEO</name>
<accession>A0A9P4R208</accession>
<feature type="region of interest" description="Disordered" evidence="1">
    <location>
        <begin position="280"/>
        <end position="313"/>
    </location>
</feature>
<dbReference type="EMBL" id="ML996137">
    <property type="protein sequence ID" value="KAF2735274.1"/>
    <property type="molecule type" value="Genomic_DNA"/>
</dbReference>
<evidence type="ECO:0000313" key="3">
    <source>
        <dbReference type="Proteomes" id="UP000799444"/>
    </source>
</evidence>
<evidence type="ECO:0000256" key="1">
    <source>
        <dbReference type="SAM" id="MobiDB-lite"/>
    </source>
</evidence>
<proteinExistence type="predicted"/>
<organism evidence="2 3">
    <name type="scientific">Polyplosphaeria fusca</name>
    <dbReference type="NCBI Taxonomy" id="682080"/>
    <lineage>
        <taxon>Eukaryota</taxon>
        <taxon>Fungi</taxon>
        <taxon>Dikarya</taxon>
        <taxon>Ascomycota</taxon>
        <taxon>Pezizomycotina</taxon>
        <taxon>Dothideomycetes</taxon>
        <taxon>Pleosporomycetidae</taxon>
        <taxon>Pleosporales</taxon>
        <taxon>Tetraplosphaeriaceae</taxon>
        <taxon>Polyplosphaeria</taxon>
    </lineage>
</organism>
<feature type="compositionally biased region" description="Low complexity" evidence="1">
    <location>
        <begin position="127"/>
        <end position="145"/>
    </location>
</feature>